<keyword evidence="3" id="KW-1185">Reference proteome</keyword>
<dbReference type="Pfam" id="PF13481">
    <property type="entry name" value="AAA_25"/>
    <property type="match status" value="1"/>
</dbReference>
<evidence type="ECO:0008006" key="4">
    <source>
        <dbReference type="Google" id="ProtNLM"/>
    </source>
</evidence>
<comment type="caution">
    <text evidence="2">The sequence shown here is derived from an EMBL/GenBank/DDBJ whole genome shotgun (WGS) entry which is preliminary data.</text>
</comment>
<evidence type="ECO:0000256" key="1">
    <source>
        <dbReference type="SAM" id="MobiDB-lite"/>
    </source>
</evidence>
<dbReference type="EMBL" id="JAUSVP010000018">
    <property type="protein sequence ID" value="MDQ0449822.1"/>
    <property type="molecule type" value="Genomic_DNA"/>
</dbReference>
<dbReference type="Proteomes" id="UP001231124">
    <property type="component" value="Unassembled WGS sequence"/>
</dbReference>
<dbReference type="InterPro" id="IPR027417">
    <property type="entry name" value="P-loop_NTPase"/>
</dbReference>
<gene>
    <name evidence="2" type="ORF">QO012_004345</name>
</gene>
<dbReference type="Gene3D" id="3.40.50.300">
    <property type="entry name" value="P-loop containing nucleotide triphosphate hydrolases"/>
    <property type="match status" value="1"/>
</dbReference>
<evidence type="ECO:0000313" key="3">
    <source>
        <dbReference type="Proteomes" id="UP001231124"/>
    </source>
</evidence>
<accession>A0ABU0I5C7</accession>
<dbReference type="RefSeq" id="WP_238206300.1">
    <property type="nucleotide sequence ID" value="NZ_BPQE01000026.1"/>
</dbReference>
<name>A0ABU0I5C7_9HYPH</name>
<dbReference type="SUPFAM" id="SSF52540">
    <property type="entry name" value="P-loop containing nucleoside triphosphate hydrolases"/>
    <property type="match status" value="1"/>
</dbReference>
<organism evidence="2 3">
    <name type="scientific">Methylobacterium aerolatum</name>
    <dbReference type="NCBI Taxonomy" id="418708"/>
    <lineage>
        <taxon>Bacteria</taxon>
        <taxon>Pseudomonadati</taxon>
        <taxon>Pseudomonadota</taxon>
        <taxon>Alphaproteobacteria</taxon>
        <taxon>Hyphomicrobiales</taxon>
        <taxon>Methylobacteriaceae</taxon>
        <taxon>Methylobacterium</taxon>
    </lineage>
</organism>
<sequence length="419" mass="45863">MQHYERLDTLPPLGGADDGRWPEYGQQEGAPVARPIRAQRFEWIDPTKLPRREWVLGRHMIRKFISTTVSPGGVGKSSLSIAEALSLVTGRNLIGHEPHGTYRVWLWNGEDPEDELQRRVIATAMRYGITEKDIGGRLFVNSGRDTEIVIARQERTGTVVAVPVVEAIRATIIGNMIDVVVIDPFVSCHAVNENDNGAINAVATAWAQIADSTGAAIELVHHSRKTGGQEVTAEDARGAVALLSKARAARVLNPMTKEEAERAGVEMRGTYFRVDRGKGNLAPPSSDASTWFHLTSVDLGNRGPGNLDFGDSVGVVESWQWPDAFEGIEVRDLVAAQTEVMAGGPWRQSPQSPQWIGYPIAKALRLDPDSKTDRQRIGRLLKTWIANGMFVTVEGQDEGRKVRTFIEVGTLACSTSDGT</sequence>
<reference evidence="2 3" key="1">
    <citation type="submission" date="2023-07" db="EMBL/GenBank/DDBJ databases">
        <title>Genomic Encyclopedia of Type Strains, Phase IV (KMG-IV): sequencing the most valuable type-strain genomes for metagenomic binning, comparative biology and taxonomic classification.</title>
        <authorList>
            <person name="Goeker M."/>
        </authorList>
    </citation>
    <scope>NUCLEOTIDE SEQUENCE [LARGE SCALE GENOMIC DNA]</scope>
    <source>
        <strain evidence="2 3">DSM 19013</strain>
    </source>
</reference>
<feature type="region of interest" description="Disordered" evidence="1">
    <location>
        <begin position="1"/>
        <end position="29"/>
    </location>
</feature>
<proteinExistence type="predicted"/>
<protein>
    <recommendedName>
        <fullName evidence="4">Recombinase RecA</fullName>
    </recommendedName>
</protein>
<evidence type="ECO:0000313" key="2">
    <source>
        <dbReference type="EMBL" id="MDQ0449822.1"/>
    </source>
</evidence>